<name>A0ABS6V766_9SPHN</name>
<gene>
    <name evidence="4" type="ORF">KTQ36_06320</name>
</gene>
<dbReference type="RefSeq" id="WP_218632857.1">
    <property type="nucleotide sequence ID" value="NZ_JAHVAH010000001.1"/>
</dbReference>
<dbReference type="PANTHER" id="PTHR38342:SF2">
    <property type="entry name" value="INNER MEMBRANE OR EXPORTED"/>
    <property type="match status" value="1"/>
</dbReference>
<dbReference type="Pfam" id="PF03625">
    <property type="entry name" value="DUF302"/>
    <property type="match status" value="1"/>
</dbReference>
<dbReference type="PANTHER" id="PTHR38342">
    <property type="entry name" value="SLR5037 PROTEIN"/>
    <property type="match status" value="1"/>
</dbReference>
<reference evidence="4 5" key="1">
    <citation type="submission" date="2021-07" db="EMBL/GenBank/DDBJ databases">
        <title>The draft genome sequence of Sphingomicrobium sp. B8.</title>
        <authorList>
            <person name="Mu L."/>
        </authorList>
    </citation>
    <scope>NUCLEOTIDE SEQUENCE [LARGE SCALE GENOMIC DNA]</scope>
    <source>
        <strain evidence="4 5">B8</strain>
    </source>
</reference>
<feature type="compositionally biased region" description="Acidic residues" evidence="1">
    <location>
        <begin position="180"/>
        <end position="193"/>
    </location>
</feature>
<sequence length="193" mass="20620">MIKAVLPLAAVLTLAACAEDSDPFVQESATSNQMTEGEERAGSAVAGFGDGMITRVVDGTVDEAVERLEDALEQKGFNIVAKLDHRANAEKVELELTPATVIFFGKPDVGTPLMKAAPSAALDLPQRMAIYRDAKGEVVVAYNDPRYIATRHNITGEDQRLEKIAEALSSLASIAAGEMPEADDTNSDQDEEN</sequence>
<organism evidence="4 5">
    <name type="scientific">Sphingomicrobium clamense</name>
    <dbReference type="NCBI Taxonomy" id="2851013"/>
    <lineage>
        <taxon>Bacteria</taxon>
        <taxon>Pseudomonadati</taxon>
        <taxon>Pseudomonadota</taxon>
        <taxon>Alphaproteobacteria</taxon>
        <taxon>Sphingomonadales</taxon>
        <taxon>Sphingomonadaceae</taxon>
        <taxon>Sphingomicrobium</taxon>
    </lineage>
</organism>
<dbReference type="PROSITE" id="PS51257">
    <property type="entry name" value="PROKAR_LIPOPROTEIN"/>
    <property type="match status" value="1"/>
</dbReference>
<comment type="caution">
    <text evidence="4">The sequence shown here is derived from an EMBL/GenBank/DDBJ whole genome shotgun (WGS) entry which is preliminary data.</text>
</comment>
<evidence type="ECO:0000313" key="5">
    <source>
        <dbReference type="Proteomes" id="UP000698028"/>
    </source>
</evidence>
<feature type="region of interest" description="Disordered" evidence="1">
    <location>
        <begin position="173"/>
        <end position="193"/>
    </location>
</feature>
<evidence type="ECO:0000259" key="3">
    <source>
        <dbReference type="Pfam" id="PF03625"/>
    </source>
</evidence>
<keyword evidence="5" id="KW-1185">Reference proteome</keyword>
<keyword evidence="2" id="KW-0732">Signal</keyword>
<dbReference type="CDD" id="cd14797">
    <property type="entry name" value="DUF302"/>
    <property type="match status" value="1"/>
</dbReference>
<dbReference type="EMBL" id="JAHVAH010000001">
    <property type="protein sequence ID" value="MBW0144908.1"/>
    <property type="molecule type" value="Genomic_DNA"/>
</dbReference>
<feature type="signal peptide" evidence="2">
    <location>
        <begin position="1"/>
        <end position="18"/>
    </location>
</feature>
<accession>A0ABS6V766</accession>
<evidence type="ECO:0000256" key="2">
    <source>
        <dbReference type="SAM" id="SignalP"/>
    </source>
</evidence>
<feature type="chain" id="PRO_5045168101" evidence="2">
    <location>
        <begin position="19"/>
        <end position="193"/>
    </location>
</feature>
<evidence type="ECO:0000256" key="1">
    <source>
        <dbReference type="SAM" id="MobiDB-lite"/>
    </source>
</evidence>
<protein>
    <submittedName>
        <fullName evidence="4">DUF302 domain-containing protein</fullName>
    </submittedName>
</protein>
<dbReference type="Proteomes" id="UP000698028">
    <property type="component" value="Unassembled WGS sequence"/>
</dbReference>
<proteinExistence type="predicted"/>
<dbReference type="InterPro" id="IPR005180">
    <property type="entry name" value="DUF302"/>
</dbReference>
<feature type="domain" description="DUF302" evidence="3">
    <location>
        <begin position="83"/>
        <end position="145"/>
    </location>
</feature>
<evidence type="ECO:0000313" key="4">
    <source>
        <dbReference type="EMBL" id="MBW0144908.1"/>
    </source>
</evidence>